<protein>
    <submittedName>
        <fullName evidence="2">Uncharacterized protein</fullName>
    </submittedName>
</protein>
<dbReference type="EMBL" id="OX395127">
    <property type="protein sequence ID" value="CAI5766213.1"/>
    <property type="molecule type" value="Genomic_DNA"/>
</dbReference>
<sequence>MLSRDLVRRGEGRGRSLFWSSTCQPLCARLDRPVGLVLTLAKGRCWCNFQFIYLFLSPLCLALSKFCLFDVVPIYLPFELFGPSDQELSPTCPVGEFWCCAQGREIQEHGRLLTG</sequence>
<organism evidence="2 3">
    <name type="scientific">Podarcis lilfordi</name>
    <name type="common">Lilford's wall lizard</name>
    <dbReference type="NCBI Taxonomy" id="74358"/>
    <lineage>
        <taxon>Eukaryota</taxon>
        <taxon>Metazoa</taxon>
        <taxon>Chordata</taxon>
        <taxon>Craniata</taxon>
        <taxon>Vertebrata</taxon>
        <taxon>Euteleostomi</taxon>
        <taxon>Lepidosauria</taxon>
        <taxon>Squamata</taxon>
        <taxon>Bifurcata</taxon>
        <taxon>Unidentata</taxon>
        <taxon>Episquamata</taxon>
        <taxon>Laterata</taxon>
        <taxon>Lacertibaenia</taxon>
        <taxon>Lacertidae</taxon>
        <taxon>Podarcis</taxon>
    </lineage>
</organism>
<keyword evidence="1" id="KW-1133">Transmembrane helix</keyword>
<dbReference type="Proteomes" id="UP001178461">
    <property type="component" value="Chromosome 2"/>
</dbReference>
<keyword evidence="1" id="KW-0812">Transmembrane</keyword>
<accession>A0AA35JWT7</accession>
<gene>
    <name evidence="2" type="ORF">PODLI_1B026429</name>
</gene>
<evidence type="ECO:0000256" key="1">
    <source>
        <dbReference type="SAM" id="Phobius"/>
    </source>
</evidence>
<keyword evidence="1" id="KW-0472">Membrane</keyword>
<dbReference type="AlphaFoldDB" id="A0AA35JWT7"/>
<evidence type="ECO:0000313" key="3">
    <source>
        <dbReference type="Proteomes" id="UP001178461"/>
    </source>
</evidence>
<proteinExistence type="predicted"/>
<reference evidence="2" key="1">
    <citation type="submission" date="2022-12" db="EMBL/GenBank/DDBJ databases">
        <authorList>
            <person name="Alioto T."/>
            <person name="Alioto T."/>
            <person name="Gomez Garrido J."/>
        </authorList>
    </citation>
    <scope>NUCLEOTIDE SEQUENCE</scope>
</reference>
<evidence type="ECO:0000313" key="2">
    <source>
        <dbReference type="EMBL" id="CAI5766213.1"/>
    </source>
</evidence>
<feature type="transmembrane region" description="Helical" evidence="1">
    <location>
        <begin position="51"/>
        <end position="76"/>
    </location>
</feature>
<name>A0AA35JWT7_9SAUR</name>
<keyword evidence="3" id="KW-1185">Reference proteome</keyword>